<feature type="signal peptide" evidence="2">
    <location>
        <begin position="1"/>
        <end position="16"/>
    </location>
</feature>
<dbReference type="EMBL" id="OV170229">
    <property type="protein sequence ID" value="CAH0731422.1"/>
    <property type="molecule type" value="Genomic_DNA"/>
</dbReference>
<dbReference type="OrthoDB" id="7464143at2759"/>
<gene>
    <name evidence="3" type="ORF">BINO364_LOCUS16299</name>
</gene>
<feature type="compositionally biased region" description="Basic and acidic residues" evidence="1">
    <location>
        <begin position="304"/>
        <end position="325"/>
    </location>
</feature>
<organism evidence="3 4">
    <name type="scientific">Brenthis ino</name>
    <name type="common">lesser marbled fritillary</name>
    <dbReference type="NCBI Taxonomy" id="405034"/>
    <lineage>
        <taxon>Eukaryota</taxon>
        <taxon>Metazoa</taxon>
        <taxon>Ecdysozoa</taxon>
        <taxon>Arthropoda</taxon>
        <taxon>Hexapoda</taxon>
        <taxon>Insecta</taxon>
        <taxon>Pterygota</taxon>
        <taxon>Neoptera</taxon>
        <taxon>Endopterygota</taxon>
        <taxon>Lepidoptera</taxon>
        <taxon>Glossata</taxon>
        <taxon>Ditrysia</taxon>
        <taxon>Papilionoidea</taxon>
        <taxon>Nymphalidae</taxon>
        <taxon>Heliconiinae</taxon>
        <taxon>Argynnini</taxon>
        <taxon>Brenthis</taxon>
    </lineage>
</organism>
<protein>
    <submittedName>
        <fullName evidence="3">Uncharacterized protein</fullName>
    </submittedName>
</protein>
<feature type="non-terminal residue" evidence="3">
    <location>
        <position position="488"/>
    </location>
</feature>
<evidence type="ECO:0000313" key="4">
    <source>
        <dbReference type="Proteomes" id="UP000838878"/>
    </source>
</evidence>
<dbReference type="InterPro" id="IPR031959">
    <property type="entry name" value="DUF4779"/>
</dbReference>
<keyword evidence="4" id="KW-1185">Reference proteome</keyword>
<dbReference type="AlphaFoldDB" id="A0A8J9V511"/>
<feature type="chain" id="PRO_5035440579" evidence="2">
    <location>
        <begin position="17"/>
        <end position="488"/>
    </location>
</feature>
<evidence type="ECO:0000313" key="3">
    <source>
        <dbReference type="EMBL" id="CAH0731422.1"/>
    </source>
</evidence>
<dbReference type="Pfam" id="PF16009">
    <property type="entry name" value="DUF4779"/>
    <property type="match status" value="1"/>
</dbReference>
<name>A0A8J9V511_9NEOP</name>
<feature type="region of interest" description="Disordered" evidence="1">
    <location>
        <begin position="304"/>
        <end position="337"/>
    </location>
</feature>
<reference evidence="3" key="1">
    <citation type="submission" date="2021-12" db="EMBL/GenBank/DDBJ databases">
        <authorList>
            <person name="Martin H S."/>
        </authorList>
    </citation>
    <scope>NUCLEOTIDE SEQUENCE</scope>
</reference>
<evidence type="ECO:0000256" key="1">
    <source>
        <dbReference type="SAM" id="MobiDB-lite"/>
    </source>
</evidence>
<accession>A0A8J9V511</accession>
<proteinExistence type="predicted"/>
<sequence>MKHILLLLCLVSCANLEKKTFQHFYISRKIRSNSEPKNTGYMYSQVNNQPASFSTFYNRITNNHSKGSDNLEQTNLHKRKLVDCKECSKIIDNHTTAPLQSRVRLLEKLTEAKKNDNPASTASHMITRYDMGPGFHTDDEDVRTDPGHFYDGWPYFYHTPYEYEPNEYDIEVEKAKDKRFVEPRMERIIPVHENHDDISNNYIYSGPNYRHTQTDTTDNPIFGNKPFFSYILNDYFDKSYDDDPLVFKGISWENEFNNEIPPQDIDDYARRIRHLDNNYPNQREGNYLETTTEASHGLDSHREIIKSNKYDNKQDTETTKKGNDKIHRHKSGQNRDKQKYKEFKDFTDAFANKFGSEDHNKISKYSVKNNADKGEKKKGFRKVYHKDEYQEHNEFFDDNNNSINTEEHGDSKVRIGSSEALLGSKAAVVSGHEGKTSNIAEDVDTNLFEKKYEDSKRLKGIDNNLKSYRDVGKNIALSNSDYFDGYVK</sequence>
<keyword evidence="2" id="KW-0732">Signal</keyword>
<dbReference type="Proteomes" id="UP000838878">
    <property type="component" value="Chromosome 9"/>
</dbReference>
<evidence type="ECO:0000256" key="2">
    <source>
        <dbReference type="SAM" id="SignalP"/>
    </source>
</evidence>